<gene>
    <name evidence="7 8" type="primary">mltG</name>
    <name evidence="8" type="ORF">H9791_07965</name>
</gene>
<evidence type="ECO:0000256" key="2">
    <source>
        <dbReference type="ARBA" id="ARBA00022692"/>
    </source>
</evidence>
<comment type="function">
    <text evidence="7">Functions as a peptidoglycan terminase that cleaves nascent peptidoglycan strands endolytically to terminate their elongation.</text>
</comment>
<organism evidence="8 9">
    <name type="scientific">Candidatus Bacteroides intestinipullorum</name>
    <dbReference type="NCBI Taxonomy" id="2838471"/>
    <lineage>
        <taxon>Bacteria</taxon>
        <taxon>Pseudomonadati</taxon>
        <taxon>Bacteroidota</taxon>
        <taxon>Bacteroidia</taxon>
        <taxon>Bacteroidales</taxon>
        <taxon>Bacteroidaceae</taxon>
        <taxon>Bacteroides</taxon>
    </lineage>
</organism>
<dbReference type="CDD" id="cd08010">
    <property type="entry name" value="MltG_like"/>
    <property type="match status" value="1"/>
</dbReference>
<dbReference type="GO" id="GO:0005886">
    <property type="term" value="C:plasma membrane"/>
    <property type="evidence" value="ECO:0007669"/>
    <property type="project" value="UniProtKB-SubCell"/>
</dbReference>
<dbReference type="InterPro" id="IPR003770">
    <property type="entry name" value="MLTG-like"/>
</dbReference>
<keyword evidence="3 7" id="KW-1133">Transmembrane helix</keyword>
<reference evidence="8" key="2">
    <citation type="submission" date="2021-04" db="EMBL/GenBank/DDBJ databases">
        <authorList>
            <person name="Gilroy R."/>
        </authorList>
    </citation>
    <scope>NUCLEOTIDE SEQUENCE</scope>
    <source>
        <strain evidence="8">B3-3758</strain>
    </source>
</reference>
<evidence type="ECO:0000313" key="8">
    <source>
        <dbReference type="EMBL" id="MBU3814425.1"/>
    </source>
</evidence>
<name>A0A9E2NNW4_9BACE</name>
<dbReference type="EMBL" id="JAHLFO010000111">
    <property type="protein sequence ID" value="MBU3814425.1"/>
    <property type="molecule type" value="Genomic_DNA"/>
</dbReference>
<dbReference type="NCBIfam" id="TIGR00247">
    <property type="entry name" value="endolytic transglycosylase MltG"/>
    <property type="match status" value="1"/>
</dbReference>
<comment type="similarity">
    <text evidence="7">Belongs to the transglycosylase MltG family.</text>
</comment>
<keyword evidence="5 7" id="KW-0456">Lyase</keyword>
<dbReference type="PANTHER" id="PTHR30518:SF2">
    <property type="entry name" value="ENDOLYTIC MUREIN TRANSGLYCOSYLASE"/>
    <property type="match status" value="1"/>
</dbReference>
<dbReference type="AlphaFoldDB" id="A0A9E2NNW4"/>
<dbReference type="PANTHER" id="PTHR30518">
    <property type="entry name" value="ENDOLYTIC MUREIN TRANSGLYCOSYLASE"/>
    <property type="match status" value="1"/>
</dbReference>
<keyword evidence="1 7" id="KW-1003">Cell membrane</keyword>
<dbReference type="GO" id="GO:0009252">
    <property type="term" value="P:peptidoglycan biosynthetic process"/>
    <property type="evidence" value="ECO:0007669"/>
    <property type="project" value="UniProtKB-UniRule"/>
</dbReference>
<feature type="transmembrane region" description="Helical" evidence="7">
    <location>
        <begin position="12"/>
        <end position="32"/>
    </location>
</feature>
<dbReference type="Pfam" id="PF02618">
    <property type="entry name" value="YceG"/>
    <property type="match status" value="1"/>
</dbReference>
<evidence type="ECO:0000256" key="6">
    <source>
        <dbReference type="ARBA" id="ARBA00023316"/>
    </source>
</evidence>
<feature type="site" description="Important for catalytic activity" evidence="7">
    <location>
        <position position="220"/>
    </location>
</feature>
<keyword evidence="4 7" id="KW-0472">Membrane</keyword>
<comment type="caution">
    <text evidence="8">The sequence shown here is derived from an EMBL/GenBank/DDBJ whole genome shotgun (WGS) entry which is preliminary data.</text>
</comment>
<accession>A0A9E2NNW4</accession>
<evidence type="ECO:0000256" key="5">
    <source>
        <dbReference type="ARBA" id="ARBA00023239"/>
    </source>
</evidence>
<dbReference type="Proteomes" id="UP000824236">
    <property type="component" value="Unassembled WGS sequence"/>
</dbReference>
<reference evidence="8" key="1">
    <citation type="journal article" date="2021" name="PeerJ">
        <title>Extensive microbial diversity within the chicken gut microbiome revealed by metagenomics and culture.</title>
        <authorList>
            <person name="Gilroy R."/>
            <person name="Ravi A."/>
            <person name="Getino M."/>
            <person name="Pursley I."/>
            <person name="Horton D.L."/>
            <person name="Alikhan N.F."/>
            <person name="Baker D."/>
            <person name="Gharbi K."/>
            <person name="Hall N."/>
            <person name="Watson M."/>
            <person name="Adriaenssens E.M."/>
            <person name="Foster-Nyarko E."/>
            <person name="Jarju S."/>
            <person name="Secka A."/>
            <person name="Antonio M."/>
            <person name="Oren A."/>
            <person name="Chaudhuri R.R."/>
            <person name="La Ragione R."/>
            <person name="Hildebrand F."/>
            <person name="Pallen M.J."/>
        </authorList>
    </citation>
    <scope>NUCLEOTIDE SEQUENCE</scope>
    <source>
        <strain evidence="8">B3-3758</strain>
    </source>
</reference>
<dbReference type="GO" id="GO:0008932">
    <property type="term" value="F:lytic endotransglycosylase activity"/>
    <property type="evidence" value="ECO:0007669"/>
    <property type="project" value="UniProtKB-UniRule"/>
</dbReference>
<keyword evidence="6 7" id="KW-0961">Cell wall biogenesis/degradation</keyword>
<evidence type="ECO:0000256" key="7">
    <source>
        <dbReference type="HAMAP-Rule" id="MF_02065"/>
    </source>
</evidence>
<proteinExistence type="inferred from homology"/>
<sequence length="345" mass="39816">MEKKRKKLFITGTILILTLGLLCAGAIGYLWFAPQFFPPKTAYVYIYPDDTLDSIYNKVEKAGCPRTFIGFRWMAQYRHYDQHIHTGRYAIRQGENVYHVLSRLLWGYQEPMNLVVGSVRHLDRLARHVGQQLMADSTDIAKVLSDSTLIASAGYTPQTLPALFIPNTYEVYWDMSAHAFLDRMVQEHDRFWTKARRDKAQALGMTPIEVATLASIVEEETNNREEKPIVAGLYINRLQRGMPLQADPTVRFAVGEFGRQRITYADLAWDSPYNTYLHAGLPPGPIRIPTPEGLDAVLDYTRHNYLYMCAKEDFSGRHNFASNYADHLRNARRYQQALNERRIFR</sequence>
<dbReference type="GO" id="GO:0071555">
    <property type="term" value="P:cell wall organization"/>
    <property type="evidence" value="ECO:0007669"/>
    <property type="project" value="UniProtKB-KW"/>
</dbReference>
<dbReference type="HAMAP" id="MF_02065">
    <property type="entry name" value="MltG"/>
    <property type="match status" value="1"/>
</dbReference>
<evidence type="ECO:0000256" key="1">
    <source>
        <dbReference type="ARBA" id="ARBA00022475"/>
    </source>
</evidence>
<evidence type="ECO:0000313" key="9">
    <source>
        <dbReference type="Proteomes" id="UP000824236"/>
    </source>
</evidence>
<dbReference type="EC" id="4.2.2.29" evidence="7"/>
<keyword evidence="2 7" id="KW-0812">Transmembrane</keyword>
<protein>
    <recommendedName>
        <fullName evidence="7">Endolytic murein transglycosylase</fullName>
        <ecNumber evidence="7">4.2.2.29</ecNumber>
    </recommendedName>
    <alternativeName>
        <fullName evidence="7">Peptidoglycan lytic transglycosylase</fullName>
    </alternativeName>
    <alternativeName>
        <fullName evidence="7">Peptidoglycan polymerization terminase</fullName>
    </alternativeName>
</protein>
<evidence type="ECO:0000256" key="4">
    <source>
        <dbReference type="ARBA" id="ARBA00023136"/>
    </source>
</evidence>
<evidence type="ECO:0000256" key="3">
    <source>
        <dbReference type="ARBA" id="ARBA00022989"/>
    </source>
</evidence>
<comment type="subcellular location">
    <subcellularLocation>
        <location evidence="7">Cell membrane</location>
        <topology evidence="7">Single-pass membrane protein</topology>
    </subcellularLocation>
</comment>
<dbReference type="Gene3D" id="3.30.160.60">
    <property type="entry name" value="Classic Zinc Finger"/>
    <property type="match status" value="1"/>
</dbReference>
<comment type="catalytic activity">
    <reaction evidence="7">
        <text>a peptidoglycan chain = a peptidoglycan chain with N-acetyl-1,6-anhydromuramyl-[peptide] at the reducing end + a peptidoglycan chain with N-acetylglucosamine at the non-reducing end.</text>
        <dbReference type="EC" id="4.2.2.29"/>
    </reaction>
</comment>